<keyword evidence="5 8" id="KW-0496">Mitochondrion</keyword>
<proteinExistence type="inferred from homology"/>
<reference evidence="8" key="1">
    <citation type="journal article" date="2018" name="BMC Biol.">
        <title>Nuclear genome sequence of the plastid-lacking cryptomonad Goniomonas avonlea provides insights into the evolution of secondary plastids.</title>
        <authorList>
            <person name="Cenci U."/>
            <person name="Sibbald S.J."/>
            <person name="Curtis B.A."/>
            <person name="Kamikawa R."/>
            <person name="Eme L."/>
            <person name="Moog D."/>
            <person name="Henrissat B."/>
            <person name="Marechal E."/>
            <person name="Chabi M."/>
            <person name="Djemiel C."/>
            <person name="Roger A.J."/>
            <person name="Kim E."/>
            <person name="Archibald J.M."/>
        </authorList>
    </citation>
    <scope>NUCLEOTIDE SEQUENCE</scope>
</reference>
<feature type="transmembrane region" description="Helical" evidence="5">
    <location>
        <begin position="428"/>
        <end position="447"/>
    </location>
</feature>
<evidence type="ECO:0000313" key="8">
    <source>
        <dbReference type="EMBL" id="BBF98330.1"/>
    </source>
</evidence>
<feature type="domain" description="NADH-Ubiquinone oxidoreductase (complex I) chain 5 N-terminal" evidence="7">
    <location>
        <begin position="64"/>
        <end position="114"/>
    </location>
</feature>
<comment type="catalytic activity">
    <reaction evidence="5">
        <text>a ubiquinone + NADH + 5 H(+)(in) = a ubiquinol + NAD(+) + 4 H(+)(out)</text>
        <dbReference type="Rhea" id="RHEA:29091"/>
        <dbReference type="Rhea" id="RHEA-COMP:9565"/>
        <dbReference type="Rhea" id="RHEA-COMP:9566"/>
        <dbReference type="ChEBI" id="CHEBI:15378"/>
        <dbReference type="ChEBI" id="CHEBI:16389"/>
        <dbReference type="ChEBI" id="CHEBI:17976"/>
        <dbReference type="ChEBI" id="CHEBI:57540"/>
        <dbReference type="ChEBI" id="CHEBI:57945"/>
        <dbReference type="EC" id="7.1.1.2"/>
    </reaction>
</comment>
<keyword evidence="5" id="KW-0830">Ubiquinone</keyword>
<feature type="transmembrane region" description="Helical" evidence="5">
    <location>
        <begin position="290"/>
        <end position="312"/>
    </location>
</feature>
<dbReference type="InterPro" id="IPR018393">
    <property type="entry name" value="NADHpl_OxRdtase_5_subgr"/>
</dbReference>
<feature type="transmembrane region" description="Helical" evidence="5">
    <location>
        <begin position="167"/>
        <end position="188"/>
    </location>
</feature>
<gene>
    <name evidence="8" type="primary">nad5</name>
</gene>
<feature type="transmembrane region" description="Helical" evidence="5">
    <location>
        <begin position="258"/>
        <end position="278"/>
    </location>
</feature>
<dbReference type="PANTHER" id="PTHR42829">
    <property type="entry name" value="NADH-UBIQUINONE OXIDOREDUCTASE CHAIN 5"/>
    <property type="match status" value="1"/>
</dbReference>
<feature type="transmembrane region" description="Helical" evidence="5">
    <location>
        <begin position="134"/>
        <end position="155"/>
    </location>
</feature>
<feature type="transmembrane region" description="Helical" evidence="5">
    <location>
        <begin position="500"/>
        <end position="524"/>
    </location>
</feature>
<keyword evidence="4 5" id="KW-0472">Membrane</keyword>
<dbReference type="EC" id="7.1.1.2" evidence="5"/>
<keyword evidence="2 5" id="KW-0812">Transmembrane</keyword>
<keyword evidence="5" id="KW-0813">Transport</keyword>
<keyword evidence="5" id="KW-0520">NAD</keyword>
<dbReference type="GO" id="GO:0042773">
    <property type="term" value="P:ATP synthesis coupled electron transport"/>
    <property type="evidence" value="ECO:0007669"/>
    <property type="project" value="InterPro"/>
</dbReference>
<feature type="transmembrane region" description="Helical" evidence="5">
    <location>
        <begin position="6"/>
        <end position="23"/>
    </location>
</feature>
<dbReference type="Pfam" id="PF00662">
    <property type="entry name" value="Proton_antipo_N"/>
    <property type="match status" value="1"/>
</dbReference>
<dbReference type="GO" id="GO:0015990">
    <property type="term" value="P:electron transport coupled proton transport"/>
    <property type="evidence" value="ECO:0007669"/>
    <property type="project" value="TreeGrafter"/>
</dbReference>
<evidence type="ECO:0000256" key="2">
    <source>
        <dbReference type="ARBA" id="ARBA00022692"/>
    </source>
</evidence>
<feature type="transmembrane region" description="Helical" evidence="5">
    <location>
        <begin position="530"/>
        <end position="553"/>
    </location>
</feature>
<dbReference type="GO" id="GO:0003954">
    <property type="term" value="F:NADH dehydrogenase activity"/>
    <property type="evidence" value="ECO:0007669"/>
    <property type="project" value="TreeGrafter"/>
</dbReference>
<feature type="transmembrane region" description="Helical" evidence="5">
    <location>
        <begin position="657"/>
        <end position="675"/>
    </location>
</feature>
<evidence type="ECO:0000256" key="4">
    <source>
        <dbReference type="ARBA" id="ARBA00023136"/>
    </source>
</evidence>
<feature type="transmembrane region" description="Helical" evidence="5">
    <location>
        <begin position="618"/>
        <end position="645"/>
    </location>
</feature>
<keyword evidence="3 5" id="KW-1133">Transmembrane helix</keyword>
<evidence type="ECO:0000256" key="3">
    <source>
        <dbReference type="ARBA" id="ARBA00022989"/>
    </source>
</evidence>
<dbReference type="AlphaFoldDB" id="A0A348G6N3"/>
<dbReference type="GO" id="GO:0016020">
    <property type="term" value="C:membrane"/>
    <property type="evidence" value="ECO:0007669"/>
    <property type="project" value="UniProtKB-SubCell"/>
</dbReference>
<evidence type="ECO:0000256" key="5">
    <source>
        <dbReference type="RuleBase" id="RU003404"/>
    </source>
</evidence>
<feature type="domain" description="NADH:quinone oxidoreductase/Mrp antiporter transmembrane" evidence="6">
    <location>
        <begin position="130"/>
        <end position="421"/>
    </location>
</feature>
<evidence type="ECO:0000259" key="7">
    <source>
        <dbReference type="Pfam" id="PF00662"/>
    </source>
</evidence>
<dbReference type="PANTHER" id="PTHR42829:SF2">
    <property type="entry name" value="NADH-UBIQUINONE OXIDOREDUCTASE CHAIN 5"/>
    <property type="match status" value="1"/>
</dbReference>
<evidence type="ECO:0000259" key="6">
    <source>
        <dbReference type="Pfam" id="PF00361"/>
    </source>
</evidence>
<name>A0A348G6N3_9CRYP</name>
<evidence type="ECO:0000256" key="1">
    <source>
        <dbReference type="ARBA" id="ARBA00004141"/>
    </source>
</evidence>
<dbReference type="InterPro" id="IPR003945">
    <property type="entry name" value="NU5C-like"/>
</dbReference>
<dbReference type="GO" id="GO:0008137">
    <property type="term" value="F:NADH dehydrogenase (ubiquinone) activity"/>
    <property type="evidence" value="ECO:0007669"/>
    <property type="project" value="UniProtKB-EC"/>
</dbReference>
<protein>
    <recommendedName>
        <fullName evidence="5">NADH-ubiquinone oxidoreductase chain 5</fullName>
        <ecNumber evidence="5">7.1.1.2</ecNumber>
    </recommendedName>
</protein>
<dbReference type="NCBIfam" id="NF005141">
    <property type="entry name" value="PRK06590.1"/>
    <property type="match status" value="1"/>
</dbReference>
<feature type="transmembrane region" description="Helical" evidence="5">
    <location>
        <begin position="30"/>
        <end position="54"/>
    </location>
</feature>
<feature type="transmembrane region" description="Helical" evidence="5">
    <location>
        <begin position="111"/>
        <end position="128"/>
    </location>
</feature>
<dbReference type="EMBL" id="AP018919">
    <property type="protein sequence ID" value="BBF98330.1"/>
    <property type="molecule type" value="Genomic_DNA"/>
</dbReference>
<feature type="transmembrane region" description="Helical" evidence="5">
    <location>
        <begin position="350"/>
        <end position="367"/>
    </location>
</feature>
<comment type="similarity">
    <text evidence="5">Belongs to the complex I subunit 5 family.</text>
</comment>
<dbReference type="InterPro" id="IPR001750">
    <property type="entry name" value="ND/Mrp_TM"/>
</dbReference>
<dbReference type="Gene3D" id="1.20.5.2700">
    <property type="match status" value="1"/>
</dbReference>
<dbReference type="PRINTS" id="PR01434">
    <property type="entry name" value="NADHDHGNASE5"/>
</dbReference>
<geneLocation type="mitochondrion" evidence="8"/>
<dbReference type="InterPro" id="IPR001516">
    <property type="entry name" value="Proton_antipo_N"/>
</dbReference>
<feature type="transmembrane region" description="Helical" evidence="5">
    <location>
        <begin position="387"/>
        <end position="407"/>
    </location>
</feature>
<feature type="transmembrane region" description="Helical" evidence="5">
    <location>
        <begin position="74"/>
        <end position="99"/>
    </location>
</feature>
<sequence length="680" mass="76831">MYFIMLFLPLVGCLVTGAFGRFFSTLGSTMLCSICVLSSCILSTVSIYEVAFSGSPCFFSLGRWVYSEMFDCFWGFQFDSLTVSMFFIVTFISFLVHVYSLEYMSHDPHQIRFFCYLSLFTFFMLVLISADNFIILFLGWEGVGLSSYLLINFWFTRLQANKAGIQAMIMNRIGDFGLTLGIVGLFFLFRTINFNTLFALVPYFIDNSFFLYGFAQNITISGDTMLTLICICLFIGACGKSAQLGLHTWLPQAMEGPSPVSALIHAATMVTAGVFMIIRCSPIFEQASAALIVLAFFGAMTAFFAATTGLVQNDLKKVIAYSTCSQLGYMVFACGLSNYSASMFHLMNHAYFKALLFLSAGAVIHALGDEQDLRLMGGLKQLLPFTYSAMLIGSLSLMGFPFLTGFYSKDVILELACVSYNISGSFSYWLGCISAFFTSFYSMRLIYLTFIRDCNITKPQIFAVHEAPFAMSFALVILSIGSIFIGFFTKDAIIGFGSTYWGNSIFILPEHVIMLEAEFLAWYLKLIPVFFSFAGALISVFLFYVTPFTLYSLKLRFRLLYTFLNKKWLFDKVYNEFVGAKALSFGYTTTFRLIDKGVIEFFGPLGFSKKVYFIASNFSFLFSGFFFHYAFFMLLGISFFLLFLFFSTGVCVFHFSFQFYAILFCCAFYLFYFSFSAKTI</sequence>
<dbReference type="Pfam" id="PF00361">
    <property type="entry name" value="Proton_antipo_M"/>
    <property type="match status" value="1"/>
</dbReference>
<comment type="function">
    <text evidence="5">Core subunit of the mitochondrial membrane respiratory chain NADH dehydrogenase (Complex I) which catalyzes electron transfer from NADH through the respiratory chain, using ubiquinone as an electron acceptor. Essential for the catalytic activity and assembly of complex I.</text>
</comment>
<organism evidence="8">
    <name type="scientific">Goniomonas avonlea</name>
    <dbReference type="NCBI Taxonomy" id="1255295"/>
    <lineage>
        <taxon>Eukaryota</taxon>
        <taxon>Cryptophyceae</taxon>
        <taxon>Cyathomonadacea</taxon>
        <taxon>Goniomonadaceae</taxon>
        <taxon>Goniomonas</taxon>
    </lineage>
</organism>
<accession>A0A348G6N3</accession>
<dbReference type="NCBIfam" id="TIGR01974">
    <property type="entry name" value="NDH_I_L"/>
    <property type="match status" value="1"/>
</dbReference>
<comment type="subcellular location">
    <subcellularLocation>
        <location evidence="1">Membrane</location>
        <topology evidence="1">Multi-pass membrane protein</topology>
    </subcellularLocation>
</comment>
<feature type="transmembrane region" description="Helical" evidence="5">
    <location>
        <begin position="467"/>
        <end position="488"/>
    </location>
</feature>